<evidence type="ECO:0000313" key="4">
    <source>
        <dbReference type="Proteomes" id="UP000321523"/>
    </source>
</evidence>
<dbReference type="InterPro" id="IPR021136">
    <property type="entry name" value="Flagellar_hook_control-like_C"/>
</dbReference>
<evidence type="ECO:0000313" key="3">
    <source>
        <dbReference type="EMBL" id="GEO42453.1"/>
    </source>
</evidence>
<feature type="region of interest" description="Disordered" evidence="1">
    <location>
        <begin position="263"/>
        <end position="468"/>
    </location>
</feature>
<feature type="region of interest" description="Disordered" evidence="1">
    <location>
        <begin position="553"/>
        <end position="574"/>
    </location>
</feature>
<dbReference type="CDD" id="cd17470">
    <property type="entry name" value="T3SS_Flik_C"/>
    <property type="match status" value="1"/>
</dbReference>
<keyword evidence="4" id="KW-1185">Reference proteome</keyword>
<dbReference type="InterPro" id="IPR038610">
    <property type="entry name" value="FliK-like_C_sf"/>
</dbReference>
<proteinExistence type="predicted"/>
<dbReference type="EMBL" id="BJYZ01000042">
    <property type="protein sequence ID" value="GEO42453.1"/>
    <property type="molecule type" value="Genomic_DNA"/>
</dbReference>
<organism evidence="3 4">
    <name type="scientific">Skermanella aerolata</name>
    <dbReference type="NCBI Taxonomy" id="393310"/>
    <lineage>
        <taxon>Bacteria</taxon>
        <taxon>Pseudomonadati</taxon>
        <taxon>Pseudomonadota</taxon>
        <taxon>Alphaproteobacteria</taxon>
        <taxon>Rhodospirillales</taxon>
        <taxon>Azospirillaceae</taxon>
        <taxon>Skermanella</taxon>
    </lineage>
</organism>
<feature type="compositionally biased region" description="Low complexity" evidence="1">
    <location>
        <begin position="263"/>
        <end position="290"/>
    </location>
</feature>
<evidence type="ECO:0000256" key="1">
    <source>
        <dbReference type="SAM" id="MobiDB-lite"/>
    </source>
</evidence>
<feature type="region of interest" description="Disordered" evidence="1">
    <location>
        <begin position="1"/>
        <end position="20"/>
    </location>
</feature>
<dbReference type="AlphaFoldDB" id="A0A512E143"/>
<feature type="region of interest" description="Disordered" evidence="1">
    <location>
        <begin position="122"/>
        <end position="166"/>
    </location>
</feature>
<dbReference type="Proteomes" id="UP000321523">
    <property type="component" value="Unassembled WGS sequence"/>
</dbReference>
<dbReference type="OrthoDB" id="7203912at2"/>
<feature type="compositionally biased region" description="Polar residues" evidence="1">
    <location>
        <begin position="11"/>
        <end position="20"/>
    </location>
</feature>
<dbReference type="RefSeq" id="WP_044437571.1">
    <property type="nucleotide sequence ID" value="NZ_BJYZ01000042.1"/>
</dbReference>
<accession>A0A512E143</accession>
<name>A0A512E143_9PROT</name>
<sequence>MEITQAKPVPQTASTGSTGASVAGAFGSEAGNDGFLSLMNSFFMGEGDAEDTAATEAPPAAGQGTQAASAIPDGILSLMAPGLFSNMIVQPQQPASGDVAAGDLEEGTMAGPALIPAAVPAPALPGGAPLQAPEAPPSGQSAKGLGPAPGSGGPAAGGEDAGIPIDAMNSDADAQISEDDLAKLVAEGKAKVEARQDAKASQRAAQAEPPKAREHGATTATDVPAPLAATVQTTAGQTATGQAGTVQMASAQAATVQTAAAQTAAAQTIAEPSPADAKAGPKPAAATPTDSSADPKAQTNSARTDDPAADADMAPAADNLSDAENAGTGTGGSGQDGETHGGRQAQQHADRIGKAAERNAAQPEGATAARPSDPATGIETESRGGAPIRTAPGLAGDDGKPAIKERGTEAGPSFEDTLAKVKPVHKEPEADGSLGVQAASQGPAEAEETERAAAPHGRSTAQHGAAADQVSVQLGKAVPGKNDQMVINLKPVELGSVEVKLDFGADGRVQASIMAERPETLEMLQKDHRALERALNDAGLQTDAGSLSFNLKGQGQGGNQRQFAGYNQPGGGRGKGLARMNIEGPAIPDFAAPQYGASGANRSRLDIRI</sequence>
<feature type="region of interest" description="Disordered" evidence="1">
    <location>
        <begin position="194"/>
        <end position="225"/>
    </location>
</feature>
<dbReference type="Pfam" id="PF02120">
    <property type="entry name" value="Flg_hook"/>
    <property type="match status" value="1"/>
</dbReference>
<comment type="caution">
    <text evidence="3">The sequence shown here is derived from an EMBL/GenBank/DDBJ whole genome shotgun (WGS) entry which is preliminary data.</text>
</comment>
<feature type="compositionally biased region" description="Basic and acidic residues" evidence="1">
    <location>
        <begin position="397"/>
        <end position="408"/>
    </location>
</feature>
<dbReference type="Gene3D" id="3.30.750.140">
    <property type="match status" value="1"/>
</dbReference>
<gene>
    <name evidence="3" type="ORF">SAE02_66010</name>
</gene>
<feature type="compositionally biased region" description="Gly residues" evidence="1">
    <location>
        <begin position="147"/>
        <end position="160"/>
    </location>
</feature>
<reference evidence="3 4" key="1">
    <citation type="submission" date="2019-07" db="EMBL/GenBank/DDBJ databases">
        <title>Whole genome shotgun sequence of Skermanella aerolata NBRC 106429.</title>
        <authorList>
            <person name="Hosoyama A."/>
            <person name="Uohara A."/>
            <person name="Ohji S."/>
            <person name="Ichikawa N."/>
        </authorList>
    </citation>
    <scope>NUCLEOTIDE SEQUENCE [LARGE SCALE GENOMIC DNA]</scope>
    <source>
        <strain evidence="3 4">NBRC 106429</strain>
    </source>
</reference>
<feature type="compositionally biased region" description="Low complexity" evidence="1">
    <location>
        <begin position="122"/>
        <end position="133"/>
    </location>
</feature>
<evidence type="ECO:0000259" key="2">
    <source>
        <dbReference type="Pfam" id="PF02120"/>
    </source>
</evidence>
<feature type="domain" description="Flagellar hook-length control protein-like C-terminal" evidence="2">
    <location>
        <begin position="476"/>
        <end position="554"/>
    </location>
</feature>
<feature type="compositionally biased region" description="Basic and acidic residues" evidence="1">
    <location>
        <begin position="348"/>
        <end position="357"/>
    </location>
</feature>
<protein>
    <recommendedName>
        <fullName evidence="2">Flagellar hook-length control protein-like C-terminal domain-containing protein</fullName>
    </recommendedName>
</protein>